<organism evidence="1 2">
    <name type="scientific">Saccharomyces cerevisiae (strain Lalvin EC1118 / Prise de mousse)</name>
    <name type="common">Baker's yeast</name>
    <dbReference type="NCBI Taxonomy" id="643680"/>
    <lineage>
        <taxon>Eukaryota</taxon>
        <taxon>Fungi</taxon>
        <taxon>Dikarya</taxon>
        <taxon>Ascomycota</taxon>
        <taxon>Saccharomycotina</taxon>
        <taxon>Saccharomycetes</taxon>
        <taxon>Saccharomycetales</taxon>
        <taxon>Saccharomycetaceae</taxon>
        <taxon>Saccharomyces</taxon>
    </lineage>
</organism>
<sequence>MTLRDSCTTSLKGGPRRFPLRNFSLFTFCKQRNNNKNDKIHLFMYCT</sequence>
<protein>
    <submittedName>
        <fullName evidence="1">EC1118_1B15_2487p</fullName>
    </submittedName>
</protein>
<name>D3UEJ6_YEAS8</name>
<evidence type="ECO:0000313" key="1">
    <source>
        <dbReference type="EMBL" id="CBK39176.1"/>
    </source>
</evidence>
<reference evidence="1 2" key="1">
    <citation type="journal article" date="2009" name="Proc. Natl. Acad. Sci. U.S.A.">
        <title>Eukaryote-to-eukaryote gene transfer events revealed by the genome sequence of the wine yeast Saccharomyces cerevisiae EC1118.</title>
        <authorList>
            <person name="Novo M."/>
            <person name="Bigey F."/>
            <person name="Beyne E."/>
            <person name="Galeote V."/>
            <person name="Gavory F."/>
            <person name="Mallet S."/>
            <person name="Cambot B."/>
            <person name="Legras J.L."/>
            <person name="Wincker P."/>
            <person name="Casaregola S."/>
            <person name="Dequin S."/>
        </authorList>
    </citation>
    <scope>NUCLEOTIDE SEQUENCE [LARGE SCALE GENOMIC DNA]</scope>
    <source>
        <strain evidence="2">Lalvin EC1118 / Prise de mousse</strain>
    </source>
</reference>
<dbReference type="Proteomes" id="UP000000286">
    <property type="component" value="Chromosome II"/>
</dbReference>
<dbReference type="HOGENOM" id="CLU_3175644_0_0_1"/>
<dbReference type="EMBL" id="FN393060">
    <property type="protein sequence ID" value="CBK39176.1"/>
    <property type="molecule type" value="Genomic_DNA"/>
</dbReference>
<proteinExistence type="predicted"/>
<gene>
    <name evidence="1" type="ORF">EC1118_1B15_2487g</name>
</gene>
<evidence type="ECO:0000313" key="2">
    <source>
        <dbReference type="Proteomes" id="UP000000286"/>
    </source>
</evidence>
<dbReference type="AlphaFoldDB" id="D3UEJ6"/>
<accession>D3UEJ6</accession>